<evidence type="ECO:0000256" key="3">
    <source>
        <dbReference type="ARBA" id="ARBA00022679"/>
    </source>
</evidence>
<dbReference type="PROSITE" id="PS00375">
    <property type="entry name" value="UDPGT"/>
    <property type="match status" value="1"/>
</dbReference>
<dbReference type="AlphaFoldDB" id="A0A8J9U631"/>
<evidence type="ECO:0000256" key="4">
    <source>
        <dbReference type="RuleBase" id="RU003718"/>
    </source>
</evidence>
<dbReference type="EMBL" id="OV170221">
    <property type="protein sequence ID" value="CAH0713974.1"/>
    <property type="molecule type" value="Genomic_DNA"/>
</dbReference>
<dbReference type="GO" id="GO:0015020">
    <property type="term" value="F:glucuronosyltransferase activity"/>
    <property type="evidence" value="ECO:0007669"/>
    <property type="project" value="UniProtKB-EC"/>
</dbReference>
<dbReference type="PANTHER" id="PTHR48043:SF159">
    <property type="entry name" value="EG:EG0003.4 PROTEIN-RELATED"/>
    <property type="match status" value="1"/>
</dbReference>
<gene>
    <name evidence="6" type="ORF">BINO364_LOCUS1069</name>
</gene>
<organism evidence="6 7">
    <name type="scientific">Brenthis ino</name>
    <name type="common">lesser marbled fritillary</name>
    <dbReference type="NCBI Taxonomy" id="405034"/>
    <lineage>
        <taxon>Eukaryota</taxon>
        <taxon>Metazoa</taxon>
        <taxon>Ecdysozoa</taxon>
        <taxon>Arthropoda</taxon>
        <taxon>Hexapoda</taxon>
        <taxon>Insecta</taxon>
        <taxon>Pterygota</taxon>
        <taxon>Neoptera</taxon>
        <taxon>Endopterygota</taxon>
        <taxon>Lepidoptera</taxon>
        <taxon>Glossata</taxon>
        <taxon>Ditrysia</taxon>
        <taxon>Papilionoidea</taxon>
        <taxon>Nymphalidae</taxon>
        <taxon>Heliconiinae</taxon>
        <taxon>Argynnini</taxon>
        <taxon>Brenthis</taxon>
    </lineage>
</organism>
<comment type="catalytic activity">
    <reaction evidence="5">
        <text>glucuronate acceptor + UDP-alpha-D-glucuronate = acceptor beta-D-glucuronoside + UDP + H(+)</text>
        <dbReference type="Rhea" id="RHEA:21032"/>
        <dbReference type="ChEBI" id="CHEBI:15378"/>
        <dbReference type="ChEBI" id="CHEBI:58052"/>
        <dbReference type="ChEBI" id="CHEBI:58223"/>
        <dbReference type="ChEBI" id="CHEBI:132367"/>
        <dbReference type="ChEBI" id="CHEBI:132368"/>
        <dbReference type="EC" id="2.4.1.17"/>
    </reaction>
</comment>
<sequence length="451" mass="51884">MCVQSAKILGVFPMPSISHQVVFRKLTQELAKRGHNLTVITTDPAYPKGATPANYKEIDVRNTSYQTLQKAFQANYKIEHGLPSISNMQIRSSAILSVLEAQLQTAEVQELLTKDKDNFDLIFAEAIMLPSVAFSHKFNAPVILISSMGAYFYTHDIVGSLSHPFLYPTFTHKRIYNLSIWEKIVHLYNEFCYKYVVYLNEDNENKMLQKYFGPDIPPLSELYDNIQMVFINFNPIWADNQPVPPSVVYMGGIHQIPEKDLPKNLKTYLDSLEKGVIYVSFGTNILPKMLPSDKLDIMVKVLSNLPYDVLWKWNDDELPGKADNIKISKWYPQSDLLRHPKVKLFITQAGLQSTDEAISAGVPLVAVPMLGDQWYNAEKYVRHGIGTKLDIKHLTEDEFRSAIETVINDKRYRENIVQLRKIMRDQPETPIDRAVWWSEFKEDFLYVVLID</sequence>
<dbReference type="InterPro" id="IPR002213">
    <property type="entry name" value="UDP_glucos_trans"/>
</dbReference>
<comment type="subcellular location">
    <subcellularLocation>
        <location evidence="5">Membrane</location>
        <topology evidence="5">Single-pass membrane protein</topology>
    </subcellularLocation>
</comment>
<dbReference type="FunFam" id="3.40.50.2000:FF:000021">
    <property type="entry name" value="UDP-glucuronosyltransferase"/>
    <property type="match status" value="1"/>
</dbReference>
<keyword evidence="2 4" id="KW-0328">Glycosyltransferase</keyword>
<dbReference type="InterPro" id="IPR035595">
    <property type="entry name" value="UDP_glycos_trans_CS"/>
</dbReference>
<dbReference type="EC" id="2.4.1.17" evidence="5"/>
<dbReference type="Pfam" id="PF00201">
    <property type="entry name" value="UDPGT"/>
    <property type="match status" value="1"/>
</dbReference>
<dbReference type="GO" id="GO:0016020">
    <property type="term" value="C:membrane"/>
    <property type="evidence" value="ECO:0007669"/>
    <property type="project" value="UniProtKB-SubCell"/>
</dbReference>
<evidence type="ECO:0000256" key="2">
    <source>
        <dbReference type="ARBA" id="ARBA00022676"/>
    </source>
</evidence>
<proteinExistence type="inferred from homology"/>
<dbReference type="OrthoDB" id="5835829at2759"/>
<name>A0A8J9U631_9NEOP</name>
<evidence type="ECO:0000256" key="1">
    <source>
        <dbReference type="ARBA" id="ARBA00009995"/>
    </source>
</evidence>
<protein>
    <recommendedName>
        <fullName evidence="5">UDP-glucuronosyltransferase</fullName>
        <ecNumber evidence="5">2.4.1.17</ecNumber>
    </recommendedName>
</protein>
<feature type="non-terminal residue" evidence="6">
    <location>
        <position position="451"/>
    </location>
</feature>
<accession>A0A8J9U631</accession>
<evidence type="ECO:0000313" key="7">
    <source>
        <dbReference type="Proteomes" id="UP000838878"/>
    </source>
</evidence>
<reference evidence="6" key="1">
    <citation type="submission" date="2021-12" db="EMBL/GenBank/DDBJ databases">
        <authorList>
            <person name="Martin H S."/>
        </authorList>
    </citation>
    <scope>NUCLEOTIDE SEQUENCE</scope>
</reference>
<dbReference type="Gene3D" id="3.40.50.2000">
    <property type="entry name" value="Glycogen Phosphorylase B"/>
    <property type="match status" value="2"/>
</dbReference>
<keyword evidence="7" id="KW-1185">Reference proteome</keyword>
<evidence type="ECO:0000313" key="6">
    <source>
        <dbReference type="EMBL" id="CAH0713974.1"/>
    </source>
</evidence>
<dbReference type="CDD" id="cd03784">
    <property type="entry name" value="GT1_Gtf-like"/>
    <property type="match status" value="1"/>
</dbReference>
<dbReference type="PANTHER" id="PTHR48043">
    <property type="entry name" value="EG:EG0003.4 PROTEIN-RELATED"/>
    <property type="match status" value="1"/>
</dbReference>
<dbReference type="SUPFAM" id="SSF53756">
    <property type="entry name" value="UDP-Glycosyltransferase/glycogen phosphorylase"/>
    <property type="match status" value="1"/>
</dbReference>
<keyword evidence="3 4" id="KW-0808">Transferase</keyword>
<evidence type="ECO:0000256" key="5">
    <source>
        <dbReference type="RuleBase" id="RU362059"/>
    </source>
</evidence>
<dbReference type="Proteomes" id="UP000838878">
    <property type="component" value="Chromosome 1"/>
</dbReference>
<comment type="similarity">
    <text evidence="1 4">Belongs to the UDP-glycosyltransferase family.</text>
</comment>
<dbReference type="InterPro" id="IPR050271">
    <property type="entry name" value="UDP-glycosyltransferase"/>
</dbReference>